<dbReference type="STRING" id="525918.SAMN05660964_03690"/>
<dbReference type="Gene3D" id="3.10.490.10">
    <property type="entry name" value="Gamma-glutamyl cyclotransferase-like"/>
    <property type="match status" value="1"/>
</dbReference>
<feature type="domain" description="Allophanate hydrolase C-terminal" evidence="2">
    <location>
        <begin position="474"/>
        <end position="596"/>
    </location>
</feature>
<dbReference type="InterPro" id="IPR023631">
    <property type="entry name" value="Amidase_dom"/>
</dbReference>
<evidence type="ECO:0000313" key="4">
    <source>
        <dbReference type="Proteomes" id="UP000199397"/>
    </source>
</evidence>
<evidence type="ECO:0000259" key="1">
    <source>
        <dbReference type="Pfam" id="PF01425"/>
    </source>
</evidence>
<evidence type="ECO:0000259" key="2">
    <source>
        <dbReference type="Pfam" id="PF21986"/>
    </source>
</evidence>
<dbReference type="PANTHER" id="PTHR11895:SF169">
    <property type="entry name" value="GLUTAMYL-TRNA(GLN) AMIDOTRANSFERASE"/>
    <property type="match status" value="1"/>
</dbReference>
<protein>
    <submittedName>
        <fullName evidence="3">Allophanate hydrolase</fullName>
    </submittedName>
</protein>
<dbReference type="Proteomes" id="UP000199397">
    <property type="component" value="Unassembled WGS sequence"/>
</dbReference>
<dbReference type="Gene3D" id="1.20.58.1700">
    <property type="match status" value="1"/>
</dbReference>
<reference evidence="3 4" key="1">
    <citation type="submission" date="2016-10" db="EMBL/GenBank/DDBJ databases">
        <authorList>
            <person name="de Groot N.N."/>
        </authorList>
    </citation>
    <scope>NUCLEOTIDE SEQUENCE [LARGE SCALE GENOMIC DNA]</scope>
    <source>
        <strain evidence="3 4">DSM 21228</strain>
    </source>
</reference>
<gene>
    <name evidence="3" type="ORF">SAMN05660964_03690</name>
</gene>
<dbReference type="InterPro" id="IPR053844">
    <property type="entry name" value="AH_C"/>
</dbReference>
<keyword evidence="3" id="KW-0378">Hydrolase</keyword>
<name>A0A1H4GUY0_9GAMM</name>
<proteinExistence type="predicted"/>
<organism evidence="3 4">
    <name type="scientific">Thiothrix caldifontis</name>
    <dbReference type="NCBI Taxonomy" id="525918"/>
    <lineage>
        <taxon>Bacteria</taxon>
        <taxon>Pseudomonadati</taxon>
        <taxon>Pseudomonadota</taxon>
        <taxon>Gammaproteobacteria</taxon>
        <taxon>Thiotrichales</taxon>
        <taxon>Thiotrichaceae</taxon>
        <taxon>Thiothrix</taxon>
    </lineage>
</organism>
<dbReference type="InterPro" id="IPR014085">
    <property type="entry name" value="Allophanate_hydrolase"/>
</dbReference>
<sequence length="598" mass="64076">MAIPTLNLTIPALQAAYRSGSLTPAQLLDELLIRCDSYAAHNIWITRLNREQLQPYLKALAGHSPDTLPLYGVPFAVKDNIDLAAIPTTAGCAEFAYVPSEDAFVVAQLLKAGAIPLGKTNLDQFATGLVGVRSPRGACRNSFNRAYISGGSSAGSAVAVALGLVSFALGTDTAGSGRVPAAFNNIIGVKPSKGLLSTRGVVPACRSLDCVSIFAFTTDDANRVLEVAATFDVQDAYARPNRDTNRRNYGLANTPFRFAIPQDEQLNFFGNDSAQACFTATVRSLEELGGECQRVDFSAFLQAARLLYEGPWVAERRIATTGVKPQAMLPVIRNILASQQDASADDLFRAQYQLQEYNQQVQAILEHCDCLLTPTAGTLYTIAEVEADPIRLNSHLGYYTNFMNLLDCAAVAMPAGWLDNGLPFGVTLFSRAFSDTRLLSIANRLQQGLQLPLGATGQALPASQAGNTGVMDRIDVVVCGAHLQGLPLNWQLTERGGELIAKTRSAACYRLYALAGGPPFRPGMVRDEAAGTAVEVEIWRLPTAQFGSFVAGIPAPLGIGKVELADGHWYSGFICDPYALATATDITHFGGWRAYIGK</sequence>
<dbReference type="OrthoDB" id="9811471at2"/>
<dbReference type="PANTHER" id="PTHR11895">
    <property type="entry name" value="TRANSAMIDASE"/>
    <property type="match status" value="1"/>
</dbReference>
<dbReference type="InterPro" id="IPR000120">
    <property type="entry name" value="Amidase"/>
</dbReference>
<dbReference type="NCBIfam" id="TIGR02713">
    <property type="entry name" value="allophanate_hyd"/>
    <property type="match status" value="1"/>
</dbReference>
<accession>A0A1H4GUY0</accession>
<feature type="domain" description="Amidase" evidence="1">
    <location>
        <begin position="42"/>
        <end position="439"/>
    </location>
</feature>
<dbReference type="Pfam" id="PF21986">
    <property type="entry name" value="AH_C"/>
    <property type="match status" value="1"/>
</dbReference>
<dbReference type="AlphaFoldDB" id="A0A1H4GUY0"/>
<dbReference type="GO" id="GO:0016787">
    <property type="term" value="F:hydrolase activity"/>
    <property type="evidence" value="ECO:0007669"/>
    <property type="project" value="UniProtKB-KW"/>
</dbReference>
<dbReference type="InterPro" id="IPR036928">
    <property type="entry name" value="AS_sf"/>
</dbReference>
<dbReference type="EMBL" id="FNQP01000040">
    <property type="protein sequence ID" value="SEB12688.1"/>
    <property type="molecule type" value="Genomic_DNA"/>
</dbReference>
<dbReference type="RefSeq" id="WP_093071016.1">
    <property type="nucleotide sequence ID" value="NZ_FNQP01000040.1"/>
</dbReference>
<dbReference type="SUPFAM" id="SSF75304">
    <property type="entry name" value="Amidase signature (AS) enzymes"/>
    <property type="match status" value="1"/>
</dbReference>
<dbReference type="Gene3D" id="3.90.1300.10">
    <property type="entry name" value="Amidase signature (AS) domain"/>
    <property type="match status" value="1"/>
</dbReference>
<dbReference type="Pfam" id="PF01425">
    <property type="entry name" value="Amidase"/>
    <property type="match status" value="1"/>
</dbReference>
<evidence type="ECO:0000313" key="3">
    <source>
        <dbReference type="EMBL" id="SEB12688.1"/>
    </source>
</evidence>
<keyword evidence="4" id="KW-1185">Reference proteome</keyword>
<dbReference type="NCBIfam" id="NF006043">
    <property type="entry name" value="PRK08186.1"/>
    <property type="match status" value="1"/>
</dbReference>